<dbReference type="Proteomes" id="UP000662904">
    <property type="component" value="Chromosome"/>
</dbReference>
<accession>A0A8A0RM37</accession>
<evidence type="ECO:0000313" key="2">
    <source>
        <dbReference type="Proteomes" id="UP000662904"/>
    </source>
</evidence>
<dbReference type="KEGG" id="kme:H0A61_01824"/>
<keyword evidence="2" id="KW-1185">Reference proteome</keyword>
<dbReference type="EMBL" id="CP059066">
    <property type="protein sequence ID" value="QSQ09461.1"/>
    <property type="molecule type" value="Genomic_DNA"/>
</dbReference>
<reference evidence="1" key="1">
    <citation type="submission" date="2020-07" db="EMBL/GenBank/DDBJ databases">
        <title>Koleobacter methoxysyntrophicus gen. nov., sp. nov., a novel anaerobic bacterium isolated from deep subsurface oil field and proposal of Koleobacterales ord. nov. in the phylum Firmicutes.</title>
        <authorList>
            <person name="Sakamoto S."/>
            <person name="Tamaki H."/>
        </authorList>
    </citation>
    <scope>NUCLEOTIDE SEQUENCE</scope>
    <source>
        <strain evidence="1">NRmbB1</strain>
    </source>
</reference>
<proteinExistence type="predicted"/>
<dbReference type="AlphaFoldDB" id="A0A8A0RM37"/>
<evidence type="ECO:0000313" key="1">
    <source>
        <dbReference type="EMBL" id="QSQ09461.1"/>
    </source>
</evidence>
<gene>
    <name evidence="1" type="ORF">H0A61_01824</name>
</gene>
<protein>
    <submittedName>
        <fullName evidence="1">Uncharacterized protein</fullName>
    </submittedName>
</protein>
<sequence length="65" mass="7400">MIKSFTGQEDGSLSVRDAEYLPMEYFYDACLETVIAFILRHAFCKLLLDAGKSLDNVACWLFSQN</sequence>
<name>A0A8A0RM37_9FIRM</name>
<organism evidence="1 2">
    <name type="scientific">Koleobacter methoxysyntrophicus</name>
    <dbReference type="NCBI Taxonomy" id="2751313"/>
    <lineage>
        <taxon>Bacteria</taxon>
        <taxon>Bacillati</taxon>
        <taxon>Bacillota</taxon>
        <taxon>Clostridia</taxon>
        <taxon>Koleobacterales</taxon>
        <taxon>Koleobacteraceae</taxon>
        <taxon>Koleobacter</taxon>
    </lineage>
</organism>